<reference evidence="1 2" key="1">
    <citation type="submission" date="2016-10" db="EMBL/GenBank/DDBJ databases">
        <authorList>
            <person name="de Groot N.N."/>
        </authorList>
    </citation>
    <scope>NUCLEOTIDE SEQUENCE [LARGE SCALE GENOMIC DNA]</scope>
    <source>
        <strain evidence="1 2">DSM 15019</strain>
    </source>
</reference>
<name>A0A1H1SB47_9MICO</name>
<organism evidence="1 2">
    <name type="scientific">Microbacterium paraoxydans</name>
    <dbReference type="NCBI Taxonomy" id="199592"/>
    <lineage>
        <taxon>Bacteria</taxon>
        <taxon>Bacillati</taxon>
        <taxon>Actinomycetota</taxon>
        <taxon>Actinomycetes</taxon>
        <taxon>Micrococcales</taxon>
        <taxon>Microbacteriaceae</taxon>
        <taxon>Microbacterium</taxon>
    </lineage>
</organism>
<dbReference type="Proteomes" id="UP000182126">
    <property type="component" value="Chromosome I"/>
</dbReference>
<protein>
    <recommendedName>
        <fullName evidence="3">HNH endonuclease</fullName>
    </recommendedName>
</protein>
<sequence>MSSFALTALSPGVDPALRARVLSELDAALAGLDDLASTLTALRDACAWESDGVEALRWALWRLSDDTATVRRMLQACRGEVAGA</sequence>
<dbReference type="RefSeq" id="WP_060922578.1">
    <property type="nucleotide sequence ID" value="NZ_JALXUB010000013.1"/>
</dbReference>
<dbReference type="EMBL" id="LT629770">
    <property type="protein sequence ID" value="SDS45350.1"/>
    <property type="molecule type" value="Genomic_DNA"/>
</dbReference>
<evidence type="ECO:0008006" key="3">
    <source>
        <dbReference type="Google" id="ProtNLM"/>
    </source>
</evidence>
<proteinExistence type="predicted"/>
<accession>A0A1H1SB47</accession>
<evidence type="ECO:0000313" key="2">
    <source>
        <dbReference type="Proteomes" id="UP000182126"/>
    </source>
</evidence>
<dbReference type="GeneID" id="36299510"/>
<evidence type="ECO:0000313" key="1">
    <source>
        <dbReference type="EMBL" id="SDS45350.1"/>
    </source>
</evidence>
<dbReference type="AlphaFoldDB" id="A0A1H1SB47"/>
<gene>
    <name evidence="1" type="ORF">SAMN04489809_1890</name>
</gene>